<dbReference type="EMBL" id="CP044331">
    <property type="protein sequence ID" value="QGM97070.1"/>
    <property type="molecule type" value="Genomic_DNA"/>
</dbReference>
<reference evidence="1 2" key="1">
    <citation type="submission" date="2019-09" db="EMBL/GenBank/DDBJ databases">
        <title>Isolation and complete genome sequencing of Methylocystis species.</title>
        <authorList>
            <person name="Rumah B.L."/>
            <person name="Stead C.E."/>
            <person name="Stevens B.C."/>
            <person name="Minton N.P."/>
            <person name="Grosse-Honebrink A."/>
            <person name="Zhang Y."/>
        </authorList>
    </citation>
    <scope>NUCLEOTIDE SEQUENCE [LARGE SCALE GENOMIC DNA]</scope>
    <source>
        <strain evidence="1 2">BRCS2</strain>
    </source>
</reference>
<protein>
    <submittedName>
        <fullName evidence="1">Uncharacterized protein</fullName>
    </submittedName>
</protein>
<gene>
    <name evidence="1" type="ORF">F7D14_06005</name>
</gene>
<keyword evidence="2" id="KW-1185">Reference proteome</keyword>
<sequence length="87" mass="9446">MFSNFANVRTMVALSRDLRRGKTPGPRIAGGRVVLLRDAGSELPPAGEEVSVRTDAPTLAFRRLYRKRLLGGGAEPPGGRRQETQAD</sequence>
<accession>A0A6B8M8M8</accession>
<organism evidence="1 2">
    <name type="scientific">Methylocystis parvus</name>
    <dbReference type="NCBI Taxonomy" id="134"/>
    <lineage>
        <taxon>Bacteria</taxon>
        <taxon>Pseudomonadati</taxon>
        <taxon>Pseudomonadota</taxon>
        <taxon>Alphaproteobacteria</taxon>
        <taxon>Hyphomicrobiales</taxon>
        <taxon>Methylocystaceae</taxon>
        <taxon>Methylocystis</taxon>
    </lineage>
</organism>
<dbReference type="AlphaFoldDB" id="A0A6B8M8M8"/>
<evidence type="ECO:0000313" key="1">
    <source>
        <dbReference type="EMBL" id="QGM97070.1"/>
    </source>
</evidence>
<name>A0A6B8M8M8_9HYPH</name>
<evidence type="ECO:0000313" key="2">
    <source>
        <dbReference type="Proteomes" id="UP000422569"/>
    </source>
</evidence>
<dbReference type="Proteomes" id="UP000422569">
    <property type="component" value="Chromosome"/>
</dbReference>
<proteinExistence type="predicted"/>
<dbReference type="KEGG" id="mpar:F7D14_06005"/>